<keyword evidence="3" id="KW-0004">4Fe-4S</keyword>
<comment type="subcellular location">
    <subcellularLocation>
        <location evidence="2">Cytoplasm</location>
    </subcellularLocation>
</comment>
<dbReference type="SFLD" id="SFLDS00029">
    <property type="entry name" value="Radical_SAM"/>
    <property type="match status" value="1"/>
</dbReference>
<evidence type="ECO:0000259" key="11">
    <source>
        <dbReference type="PROSITE" id="PS51918"/>
    </source>
</evidence>
<keyword evidence="7" id="KW-0949">S-adenosyl-L-methionine</keyword>
<dbReference type="PROSITE" id="PS51918">
    <property type="entry name" value="RADICAL_SAM"/>
    <property type="match status" value="1"/>
</dbReference>
<reference evidence="12 13" key="1">
    <citation type="journal article" date="2004" name="Science">
        <title>The genome of the diatom Thalassiosira pseudonana: ecology, evolution, and metabolism.</title>
        <authorList>
            <person name="Armbrust E.V."/>
            <person name="Berges J.A."/>
            <person name="Bowler C."/>
            <person name="Green B.R."/>
            <person name="Martinez D."/>
            <person name="Putnam N.H."/>
            <person name="Zhou S."/>
            <person name="Allen A.E."/>
            <person name="Apt K.E."/>
            <person name="Bechner M."/>
            <person name="Brzezinski M.A."/>
            <person name="Chaal B.K."/>
            <person name="Chiovitti A."/>
            <person name="Davis A.K."/>
            <person name="Demarest M.S."/>
            <person name="Detter J.C."/>
            <person name="Glavina T."/>
            <person name="Goodstein D."/>
            <person name="Hadi M.Z."/>
            <person name="Hellsten U."/>
            <person name="Hildebrand M."/>
            <person name="Jenkins B.D."/>
            <person name="Jurka J."/>
            <person name="Kapitonov V.V."/>
            <person name="Kroger N."/>
            <person name="Lau W.W."/>
            <person name="Lane T.W."/>
            <person name="Larimer F.W."/>
            <person name="Lippmeier J.C."/>
            <person name="Lucas S."/>
            <person name="Medina M."/>
            <person name="Montsant A."/>
            <person name="Obornik M."/>
            <person name="Parker M.S."/>
            <person name="Palenik B."/>
            <person name="Pazour G.J."/>
            <person name="Richardson P.M."/>
            <person name="Rynearson T.A."/>
            <person name="Saito M.A."/>
            <person name="Schwartz D.C."/>
            <person name="Thamatrakoln K."/>
            <person name="Valentin K."/>
            <person name="Vardi A."/>
            <person name="Wilkerson F.P."/>
            <person name="Rokhsar D.S."/>
        </authorList>
    </citation>
    <scope>NUCLEOTIDE SEQUENCE [LARGE SCALE GENOMIC DNA]</scope>
    <source>
        <strain evidence="12 13">CCMP1335</strain>
    </source>
</reference>
<dbReference type="PaxDb" id="35128-Thaps14708"/>
<dbReference type="InterPro" id="IPR004383">
    <property type="entry name" value="rRNA_lsu_MTrfase_RlmN/Cfr"/>
</dbReference>
<feature type="non-terminal residue" evidence="12">
    <location>
        <position position="319"/>
    </location>
</feature>
<keyword evidence="6" id="KW-0808">Transferase</keyword>
<dbReference type="eggNOG" id="ENOG502QV91">
    <property type="taxonomic scope" value="Eukaryota"/>
</dbReference>
<dbReference type="PANTHER" id="PTHR30544">
    <property type="entry name" value="23S RRNA METHYLTRANSFERASE"/>
    <property type="match status" value="1"/>
</dbReference>
<dbReference type="InterPro" id="IPR007197">
    <property type="entry name" value="rSAM"/>
</dbReference>
<dbReference type="SFLD" id="SFLDF00275">
    <property type="entry name" value="adenosine_C2_methyltransferase"/>
    <property type="match status" value="1"/>
</dbReference>
<feature type="domain" description="Radical SAM core" evidence="11">
    <location>
        <begin position="67"/>
        <end position="308"/>
    </location>
</feature>
<dbReference type="GO" id="GO:0051539">
    <property type="term" value="F:4 iron, 4 sulfur cluster binding"/>
    <property type="evidence" value="ECO:0007669"/>
    <property type="project" value="UniProtKB-KW"/>
</dbReference>
<dbReference type="InParanoid" id="B8LDJ4"/>
<evidence type="ECO:0000256" key="1">
    <source>
        <dbReference type="ARBA" id="ARBA00001966"/>
    </source>
</evidence>
<dbReference type="PANTHER" id="PTHR30544:SF5">
    <property type="entry name" value="RADICAL SAM CORE DOMAIN-CONTAINING PROTEIN"/>
    <property type="match status" value="1"/>
</dbReference>
<proteinExistence type="predicted"/>
<dbReference type="SUPFAM" id="SSF102114">
    <property type="entry name" value="Radical SAM enzymes"/>
    <property type="match status" value="1"/>
</dbReference>
<keyword evidence="4" id="KW-0963">Cytoplasm</keyword>
<keyword evidence="8" id="KW-0479">Metal-binding</keyword>
<dbReference type="PIRSF" id="PIRSF006004">
    <property type="entry name" value="CHP00048"/>
    <property type="match status" value="1"/>
</dbReference>
<dbReference type="OMA" id="WAQHVDE"/>
<dbReference type="InterPro" id="IPR058240">
    <property type="entry name" value="rSAM_sf"/>
</dbReference>
<evidence type="ECO:0000313" key="13">
    <source>
        <dbReference type="Proteomes" id="UP000001449"/>
    </source>
</evidence>
<evidence type="ECO:0000313" key="12">
    <source>
        <dbReference type="EMBL" id="EED86561.1"/>
    </source>
</evidence>
<gene>
    <name evidence="12" type="ORF">THAPSDRAFT_14708</name>
</gene>
<dbReference type="InterPro" id="IPR040072">
    <property type="entry name" value="Methyltransferase_A"/>
</dbReference>
<dbReference type="HOGENOM" id="CLU_029101_3_3_1"/>
<dbReference type="InterPro" id="IPR013785">
    <property type="entry name" value="Aldolase_TIM"/>
</dbReference>
<dbReference type="Gene3D" id="3.20.20.70">
    <property type="entry name" value="Aldolase class I"/>
    <property type="match status" value="1"/>
</dbReference>
<dbReference type="Proteomes" id="UP000001449">
    <property type="component" value="Unassembled WGS sequence"/>
</dbReference>
<dbReference type="AlphaFoldDB" id="B8LDJ4"/>
<organism evidence="12 13">
    <name type="scientific">Thalassiosira pseudonana</name>
    <name type="common">Marine diatom</name>
    <name type="synonym">Cyclotella nana</name>
    <dbReference type="NCBI Taxonomy" id="35128"/>
    <lineage>
        <taxon>Eukaryota</taxon>
        <taxon>Sar</taxon>
        <taxon>Stramenopiles</taxon>
        <taxon>Ochrophyta</taxon>
        <taxon>Bacillariophyta</taxon>
        <taxon>Coscinodiscophyceae</taxon>
        <taxon>Thalassiosirophycidae</taxon>
        <taxon>Thalassiosirales</taxon>
        <taxon>Thalassiosiraceae</taxon>
        <taxon>Thalassiosira</taxon>
    </lineage>
</organism>
<sequence>LLSDLHSHCNGRIEGGIASLVHTSTSSDGTTKLLLRLMDGLEVETVLIPFWADVAQKKRINEKDNSSLGRTTVCISSQVGCRQGCTFCATGRMGKLRSLTTDEILAQLFYAKKVVRVVLPPITNIVAMGMGDAADNVDAVKGAINIMTRRELFQFSASRVTVSTVAPSPQAFLDFADSKCILAWSVHATRDELRKQLVPTTKYPMVELRQGLIDALKQRKLRTCMIEVALMDGVNDSMREAEELAEFLTYITNEVPGSKLLCNLIPYNDIGEGAGGVVAYRKPSMEKVMAFQKRLQELSVYAHVRGTRGDEENSACGQL</sequence>
<evidence type="ECO:0000256" key="4">
    <source>
        <dbReference type="ARBA" id="ARBA00022490"/>
    </source>
</evidence>
<dbReference type="EMBL" id="DS999420">
    <property type="protein sequence ID" value="EED86561.1"/>
    <property type="molecule type" value="Genomic_DNA"/>
</dbReference>
<dbReference type="GeneID" id="7444381"/>
<evidence type="ECO:0000256" key="6">
    <source>
        <dbReference type="ARBA" id="ARBA00022679"/>
    </source>
</evidence>
<protein>
    <recommendedName>
        <fullName evidence="11">Radical SAM core domain-containing protein</fullName>
    </recommendedName>
</protein>
<dbReference type="FunFam" id="3.20.20.70:FF:000315">
    <property type="entry name" value="Probable RNA methyltransferase PA14_40730"/>
    <property type="match status" value="1"/>
</dbReference>
<evidence type="ECO:0000256" key="9">
    <source>
        <dbReference type="ARBA" id="ARBA00023004"/>
    </source>
</evidence>
<evidence type="ECO:0000256" key="10">
    <source>
        <dbReference type="ARBA" id="ARBA00023014"/>
    </source>
</evidence>
<dbReference type="KEGG" id="tps:THAPSDRAFT_14708"/>
<feature type="non-terminal residue" evidence="12">
    <location>
        <position position="1"/>
    </location>
</feature>
<evidence type="ECO:0000256" key="5">
    <source>
        <dbReference type="ARBA" id="ARBA00022603"/>
    </source>
</evidence>
<evidence type="ECO:0000256" key="2">
    <source>
        <dbReference type="ARBA" id="ARBA00004496"/>
    </source>
</evidence>
<dbReference type="STRING" id="35128.B8LDJ4"/>
<keyword evidence="9" id="KW-0408">Iron</keyword>
<dbReference type="GO" id="GO:0030488">
    <property type="term" value="P:tRNA methylation"/>
    <property type="evidence" value="ECO:0000318"/>
    <property type="project" value="GO_Central"/>
</dbReference>
<dbReference type="GO" id="GO:0005737">
    <property type="term" value="C:cytoplasm"/>
    <property type="evidence" value="ECO:0007669"/>
    <property type="project" value="UniProtKB-SubCell"/>
</dbReference>
<keyword evidence="13" id="KW-1185">Reference proteome</keyword>
<accession>B8LDJ4</accession>
<reference evidence="12 13" key="2">
    <citation type="journal article" date="2008" name="Nature">
        <title>The Phaeodactylum genome reveals the evolutionary history of diatom genomes.</title>
        <authorList>
            <person name="Bowler C."/>
            <person name="Allen A.E."/>
            <person name="Badger J.H."/>
            <person name="Grimwood J."/>
            <person name="Jabbari K."/>
            <person name="Kuo A."/>
            <person name="Maheswari U."/>
            <person name="Martens C."/>
            <person name="Maumus F."/>
            <person name="Otillar R.P."/>
            <person name="Rayko E."/>
            <person name="Salamov A."/>
            <person name="Vandepoele K."/>
            <person name="Beszteri B."/>
            <person name="Gruber A."/>
            <person name="Heijde M."/>
            <person name="Katinka M."/>
            <person name="Mock T."/>
            <person name="Valentin K."/>
            <person name="Verret F."/>
            <person name="Berges J.A."/>
            <person name="Brownlee C."/>
            <person name="Cadoret J.P."/>
            <person name="Chiovitti A."/>
            <person name="Choi C.J."/>
            <person name="Coesel S."/>
            <person name="De Martino A."/>
            <person name="Detter J.C."/>
            <person name="Durkin C."/>
            <person name="Falciatore A."/>
            <person name="Fournet J."/>
            <person name="Haruta M."/>
            <person name="Huysman M.J."/>
            <person name="Jenkins B.D."/>
            <person name="Jiroutova K."/>
            <person name="Jorgensen R.E."/>
            <person name="Joubert Y."/>
            <person name="Kaplan A."/>
            <person name="Kroger N."/>
            <person name="Kroth P.G."/>
            <person name="La Roche J."/>
            <person name="Lindquist E."/>
            <person name="Lommer M."/>
            <person name="Martin-Jezequel V."/>
            <person name="Lopez P.J."/>
            <person name="Lucas S."/>
            <person name="Mangogna M."/>
            <person name="McGinnis K."/>
            <person name="Medlin L.K."/>
            <person name="Montsant A."/>
            <person name="Oudot-Le Secq M.P."/>
            <person name="Napoli C."/>
            <person name="Obornik M."/>
            <person name="Parker M.S."/>
            <person name="Petit J.L."/>
            <person name="Porcel B.M."/>
            <person name="Poulsen N."/>
            <person name="Robison M."/>
            <person name="Rychlewski L."/>
            <person name="Rynearson T.A."/>
            <person name="Schmutz J."/>
            <person name="Shapiro H."/>
            <person name="Siaut M."/>
            <person name="Stanley M."/>
            <person name="Sussman M.R."/>
            <person name="Taylor A.R."/>
            <person name="Vardi A."/>
            <person name="von Dassow P."/>
            <person name="Vyverman W."/>
            <person name="Willis A."/>
            <person name="Wyrwicz L.S."/>
            <person name="Rokhsar D.S."/>
            <person name="Weissenbach J."/>
            <person name="Armbrust E.V."/>
            <person name="Green B.R."/>
            <person name="Van de Peer Y."/>
            <person name="Grigoriev I.V."/>
        </authorList>
    </citation>
    <scope>NUCLEOTIDE SEQUENCE [LARGE SCALE GENOMIC DNA]</scope>
    <source>
        <strain evidence="12 13">CCMP1335</strain>
    </source>
</reference>
<dbReference type="GO" id="GO:0008173">
    <property type="term" value="F:RNA methyltransferase activity"/>
    <property type="evidence" value="ECO:0007669"/>
    <property type="project" value="InterPro"/>
</dbReference>
<evidence type="ECO:0000256" key="8">
    <source>
        <dbReference type="ARBA" id="ARBA00022723"/>
    </source>
</evidence>
<dbReference type="Pfam" id="PF04055">
    <property type="entry name" value="Radical_SAM"/>
    <property type="match status" value="1"/>
</dbReference>
<dbReference type="RefSeq" id="XP_002297093.1">
    <property type="nucleotide sequence ID" value="XM_002297057.1"/>
</dbReference>
<evidence type="ECO:0000256" key="3">
    <source>
        <dbReference type="ARBA" id="ARBA00022485"/>
    </source>
</evidence>
<dbReference type="GO" id="GO:0046872">
    <property type="term" value="F:metal ion binding"/>
    <property type="evidence" value="ECO:0007669"/>
    <property type="project" value="UniProtKB-KW"/>
</dbReference>
<evidence type="ECO:0000256" key="7">
    <source>
        <dbReference type="ARBA" id="ARBA00022691"/>
    </source>
</evidence>
<keyword evidence="5" id="KW-0489">Methyltransferase</keyword>
<name>B8LDJ4_THAPS</name>
<dbReference type="SFLD" id="SFLDG01062">
    <property type="entry name" value="methyltransferase_(Class_A)"/>
    <property type="match status" value="1"/>
</dbReference>
<keyword evidence="10" id="KW-0411">Iron-sulfur</keyword>
<comment type="cofactor">
    <cofactor evidence="1">
        <name>[4Fe-4S] cluster</name>
        <dbReference type="ChEBI" id="CHEBI:49883"/>
    </cofactor>
</comment>
<dbReference type="GO" id="GO:0070475">
    <property type="term" value="P:rRNA base methylation"/>
    <property type="evidence" value="ECO:0000318"/>
    <property type="project" value="GO_Central"/>
</dbReference>